<reference evidence="7 8" key="1">
    <citation type="journal article" date="2012" name="Stand. Genomic Sci.">
        <title>Complete genome sequencing and analysis of Saprospira grandis str. Lewin, a predatory marine bacterium.</title>
        <authorList>
            <person name="Saw J.H."/>
            <person name="Yuryev A."/>
            <person name="Kanbe M."/>
            <person name="Hou S."/>
            <person name="Young A.G."/>
            <person name="Aizawa S."/>
            <person name="Alam M."/>
        </authorList>
    </citation>
    <scope>NUCLEOTIDE SEQUENCE [LARGE SCALE GENOMIC DNA]</scope>
    <source>
        <strain evidence="7 8">Lewin</strain>
    </source>
</reference>
<dbReference type="Pfam" id="PF00082">
    <property type="entry name" value="Peptidase_S8"/>
    <property type="match status" value="1"/>
</dbReference>
<protein>
    <submittedName>
        <fullName evidence="7">Serine protease, subtilase family protein</fullName>
    </submittedName>
</protein>
<keyword evidence="8" id="KW-1185">Reference proteome</keyword>
<dbReference type="Proteomes" id="UP000007519">
    <property type="component" value="Chromosome"/>
</dbReference>
<dbReference type="PROSITE" id="PS51892">
    <property type="entry name" value="SUBTILASE"/>
    <property type="match status" value="1"/>
</dbReference>
<dbReference type="InterPro" id="IPR026444">
    <property type="entry name" value="Secre_tail"/>
</dbReference>
<evidence type="ECO:0000259" key="6">
    <source>
        <dbReference type="Pfam" id="PF20009"/>
    </source>
</evidence>
<dbReference type="Pfam" id="PF20009">
    <property type="entry name" value="GEVED"/>
    <property type="match status" value="1"/>
</dbReference>
<dbReference type="OrthoDB" id="9792152at2"/>
<organism evidence="7 8">
    <name type="scientific">Saprospira grandis (strain Lewin)</name>
    <dbReference type="NCBI Taxonomy" id="984262"/>
    <lineage>
        <taxon>Bacteria</taxon>
        <taxon>Pseudomonadati</taxon>
        <taxon>Bacteroidota</taxon>
        <taxon>Saprospiria</taxon>
        <taxon>Saprospirales</taxon>
        <taxon>Saprospiraceae</taxon>
        <taxon>Saprospira</taxon>
    </lineage>
</organism>
<dbReference type="InterPro" id="IPR045474">
    <property type="entry name" value="GEVED"/>
</dbReference>
<dbReference type="SUPFAM" id="SSF52743">
    <property type="entry name" value="Subtilisin-like"/>
    <property type="match status" value="1"/>
</dbReference>
<dbReference type="STRING" id="984262.SGRA_0502"/>
<comment type="similarity">
    <text evidence="4">Belongs to the peptidase S8 family.</text>
</comment>
<dbReference type="GO" id="GO:0004252">
    <property type="term" value="F:serine-type endopeptidase activity"/>
    <property type="evidence" value="ECO:0007669"/>
    <property type="project" value="UniProtKB-UniRule"/>
</dbReference>
<evidence type="ECO:0000256" key="4">
    <source>
        <dbReference type="PROSITE-ProRule" id="PRU01240"/>
    </source>
</evidence>
<feature type="active site" description="Charge relay system" evidence="4">
    <location>
        <position position="200"/>
    </location>
</feature>
<feature type="active site" description="Charge relay system" evidence="4">
    <location>
        <position position="146"/>
    </location>
</feature>
<dbReference type="GO" id="GO:0016485">
    <property type="term" value="P:protein processing"/>
    <property type="evidence" value="ECO:0007669"/>
    <property type="project" value="TreeGrafter"/>
</dbReference>
<dbReference type="KEGG" id="sgn:SGRA_0502"/>
<dbReference type="GO" id="GO:0016020">
    <property type="term" value="C:membrane"/>
    <property type="evidence" value="ECO:0007669"/>
    <property type="project" value="TreeGrafter"/>
</dbReference>
<dbReference type="PANTHER" id="PTHR42884:SF14">
    <property type="entry name" value="NEUROENDOCRINE CONVERTASE 1"/>
    <property type="match status" value="1"/>
</dbReference>
<evidence type="ECO:0000259" key="5">
    <source>
        <dbReference type="Pfam" id="PF00082"/>
    </source>
</evidence>
<gene>
    <name evidence="7" type="ordered locus">SGRA_0502</name>
</gene>
<keyword evidence="1 4" id="KW-0645">Protease</keyword>
<proteinExistence type="inferred from homology"/>
<dbReference type="InterPro" id="IPR023828">
    <property type="entry name" value="Peptidase_S8_Ser-AS"/>
</dbReference>
<dbReference type="AlphaFoldDB" id="H6L9R3"/>
<dbReference type="InterPro" id="IPR036852">
    <property type="entry name" value="Peptidase_S8/S53_dom_sf"/>
</dbReference>
<dbReference type="eggNOG" id="COG1404">
    <property type="taxonomic scope" value="Bacteria"/>
</dbReference>
<dbReference type="Gene3D" id="3.40.50.200">
    <property type="entry name" value="Peptidase S8/S53 domain"/>
    <property type="match status" value="1"/>
</dbReference>
<dbReference type="PANTHER" id="PTHR42884">
    <property type="entry name" value="PROPROTEIN CONVERTASE SUBTILISIN/KEXIN-RELATED"/>
    <property type="match status" value="1"/>
</dbReference>
<evidence type="ECO:0000313" key="7">
    <source>
        <dbReference type="EMBL" id="AFC23241.1"/>
    </source>
</evidence>
<dbReference type="EMBL" id="CP002831">
    <property type="protein sequence ID" value="AFC23241.1"/>
    <property type="molecule type" value="Genomic_DNA"/>
</dbReference>
<accession>H6L9R3</accession>
<name>H6L9R3_SAPGL</name>
<evidence type="ECO:0000313" key="8">
    <source>
        <dbReference type="Proteomes" id="UP000007519"/>
    </source>
</evidence>
<dbReference type="NCBIfam" id="TIGR04183">
    <property type="entry name" value="Por_Secre_tail"/>
    <property type="match status" value="1"/>
</dbReference>
<evidence type="ECO:0000256" key="3">
    <source>
        <dbReference type="ARBA" id="ARBA00022825"/>
    </source>
</evidence>
<evidence type="ECO:0000256" key="2">
    <source>
        <dbReference type="ARBA" id="ARBA00022801"/>
    </source>
</evidence>
<feature type="domain" description="GEVED" evidence="6">
    <location>
        <begin position="689"/>
        <end position="762"/>
    </location>
</feature>
<dbReference type="PROSITE" id="PS00138">
    <property type="entry name" value="SUBTILASE_SER"/>
    <property type="match status" value="1"/>
</dbReference>
<dbReference type="HOGENOM" id="CLU_322825_0_0_10"/>
<dbReference type="PRINTS" id="PR00723">
    <property type="entry name" value="SUBTILISIN"/>
</dbReference>
<feature type="active site" description="Charge relay system" evidence="4">
    <location>
        <position position="372"/>
    </location>
</feature>
<dbReference type="InterPro" id="IPR015500">
    <property type="entry name" value="Peptidase_S8_subtilisin-rel"/>
</dbReference>
<dbReference type="RefSeq" id="WP_014373486.1">
    <property type="nucleotide sequence ID" value="NC_016940.1"/>
</dbReference>
<evidence type="ECO:0000256" key="1">
    <source>
        <dbReference type="ARBA" id="ARBA00022670"/>
    </source>
</evidence>
<keyword evidence="2 4" id="KW-0378">Hydrolase</keyword>
<dbReference type="InterPro" id="IPR000209">
    <property type="entry name" value="Peptidase_S8/S53_dom"/>
</dbReference>
<keyword evidence="3 4" id="KW-0720">Serine protease</keyword>
<feature type="domain" description="Peptidase S8/S53" evidence="5">
    <location>
        <begin position="138"/>
        <end position="416"/>
    </location>
</feature>
<sequence length="849" mass="93698">MRLYLTSFFLFLSSLLWGQAQPGEYIVLLHKQEQIRQLMAELPGQWAAPELLIPQSSYFLLKTNSTSDLLPELWGLPEVKMAQRNRRLKYRQIPNDSLLGQQWQHQNTGQAGGPAGLDHNAFPAWQLAGGGDSSRLGDPIVLAIVDDGVEKTHPDLAPAIWQNQAEIPNNQIDEDQNGYVDDFWGWNSNSQNDQIQGGNHGSAVAALAAGRGNNATGIAGLAWNSQLLIIRNDFNTTEANILAAYGYVLRQRQRYNQSNGQEGAFVVACNSSWGLDHALPNSAPLWCGFYDSLGQAGILSVAATTNNDVNVETAGDLPSLCSSDYLIVVTNLNRFGLRAGGYGALSVDLGAFGDGVFTAQNGGSYGSFGGTSAATPSVTGSIALAYAAACPNFMQWAKRWPAAAALAVKATLLQSGTPSGSLQTITTSSSYLNAGQLVQQLPCPADSCLLPPDFYLEAFDEGFYLHSPHYEDSLQVLLRTDASFPWDTLYLSSRDTLANLAHCQRYELKIYPLCGPQDSLLLQLSTTDCCLPPQSESWSLNANQERELLAHLPSNASSSALRFRPHNSGQSWQQLAAIDSLFVLPLLDSCLLFEYQLQSHCLRGDSSDWGPLHFFRSEGCPACSPQQYCNMQGLQNTFDWIERIRLGQYEQQTGNNGGYFWQDSLVLHWPIGQSIPFEVEQGDLYQESLRIWLDLNGDGDFEDADELLYEGQFNGSNLLLGQLYLPQQAQPGPSRLRIALRWNQYPELCQQHQNAETEDYCVYLTPYTSTVLSEKEALKLWPQPNSGQFQLRLPKAGTFSYQLYNLQGQVLETGTVQGPNTSLNLQNKYPAGQYFLQLGLWSSPLMLID</sequence>